<evidence type="ECO:0000313" key="2">
    <source>
        <dbReference type="EMBL" id="KAK4832609.1"/>
    </source>
</evidence>
<dbReference type="PANTHER" id="PTHR33395">
    <property type="entry name" value="TRANSCRIPTASE, PUTATIVE-RELATED-RELATED"/>
    <property type="match status" value="1"/>
</dbReference>
<keyword evidence="3" id="KW-1185">Reference proteome</keyword>
<gene>
    <name evidence="2" type="ORF">QYF61_024590</name>
</gene>
<evidence type="ECO:0000259" key="1">
    <source>
        <dbReference type="Pfam" id="PF00078"/>
    </source>
</evidence>
<dbReference type="InterPro" id="IPR000477">
    <property type="entry name" value="RT_dom"/>
</dbReference>
<dbReference type="AlphaFoldDB" id="A0AAN7S5B1"/>
<comment type="caution">
    <text evidence="2">The sequence shown here is derived from an EMBL/GenBank/DDBJ whole genome shotgun (WGS) entry which is preliminary data.</text>
</comment>
<name>A0AAN7S5B1_MYCAM</name>
<dbReference type="GO" id="GO:0007508">
    <property type="term" value="P:larval heart development"/>
    <property type="evidence" value="ECO:0007669"/>
    <property type="project" value="TreeGrafter"/>
</dbReference>
<sequence length="222" mass="24836">MQKVEVGVWEEYKHIISTCRNGVRKAKSQLELRLSEGGEHKKVFYEFTGSKREVKENAGLLLTGLGEPIHGANKMHPGVLRELADVVAKPLSLFKKSWQSGEVPSDCRKVKIAPIFKKRHKEDPGNYRPVSLTSMSGKVMQQIPLEFMLEHIEDRDVIRDSQHGVTKGKSCLSNLVLLSNGVTASVNKGGVAVVIYLDFCNTFGMVPHNILASKMERYGFDR</sequence>
<feature type="domain" description="Reverse transcriptase" evidence="1">
    <location>
        <begin position="120"/>
        <end position="221"/>
    </location>
</feature>
<dbReference type="PANTHER" id="PTHR33395:SF22">
    <property type="entry name" value="REVERSE TRANSCRIPTASE DOMAIN-CONTAINING PROTEIN"/>
    <property type="match status" value="1"/>
</dbReference>
<organism evidence="2 3">
    <name type="scientific">Mycteria americana</name>
    <name type="common">Wood stork</name>
    <dbReference type="NCBI Taxonomy" id="33587"/>
    <lineage>
        <taxon>Eukaryota</taxon>
        <taxon>Metazoa</taxon>
        <taxon>Chordata</taxon>
        <taxon>Craniata</taxon>
        <taxon>Vertebrata</taxon>
        <taxon>Euteleostomi</taxon>
        <taxon>Archelosauria</taxon>
        <taxon>Archosauria</taxon>
        <taxon>Dinosauria</taxon>
        <taxon>Saurischia</taxon>
        <taxon>Theropoda</taxon>
        <taxon>Coelurosauria</taxon>
        <taxon>Aves</taxon>
        <taxon>Neognathae</taxon>
        <taxon>Neoaves</taxon>
        <taxon>Aequornithes</taxon>
        <taxon>Ciconiiformes</taxon>
        <taxon>Ciconiidae</taxon>
        <taxon>Mycteria</taxon>
    </lineage>
</organism>
<dbReference type="Pfam" id="PF00078">
    <property type="entry name" value="RVT_1"/>
    <property type="match status" value="1"/>
</dbReference>
<proteinExistence type="predicted"/>
<protein>
    <recommendedName>
        <fullName evidence="1">Reverse transcriptase domain-containing protein</fullName>
    </recommendedName>
</protein>
<dbReference type="EMBL" id="JAUNZN010000001">
    <property type="protein sequence ID" value="KAK4832609.1"/>
    <property type="molecule type" value="Genomic_DNA"/>
</dbReference>
<dbReference type="Proteomes" id="UP001333110">
    <property type="component" value="Unassembled WGS sequence"/>
</dbReference>
<accession>A0AAN7S5B1</accession>
<dbReference type="GO" id="GO:0031012">
    <property type="term" value="C:extracellular matrix"/>
    <property type="evidence" value="ECO:0007669"/>
    <property type="project" value="TreeGrafter"/>
</dbReference>
<evidence type="ECO:0000313" key="3">
    <source>
        <dbReference type="Proteomes" id="UP001333110"/>
    </source>
</evidence>
<reference evidence="2 3" key="1">
    <citation type="journal article" date="2023" name="J. Hered.">
        <title>Chromosome-level genome of the wood stork (Mycteria americana) provides insight into avian chromosome evolution.</title>
        <authorList>
            <person name="Flamio R. Jr."/>
            <person name="Ramstad K.M."/>
        </authorList>
    </citation>
    <scope>NUCLEOTIDE SEQUENCE [LARGE SCALE GENOMIC DNA]</scope>
    <source>
        <strain evidence="2">JAX WOST 10</strain>
    </source>
</reference>
<dbReference type="GO" id="GO:0061343">
    <property type="term" value="P:cell adhesion involved in heart morphogenesis"/>
    <property type="evidence" value="ECO:0007669"/>
    <property type="project" value="TreeGrafter"/>
</dbReference>